<dbReference type="Proteomes" id="UP000887565">
    <property type="component" value="Unplaced"/>
</dbReference>
<evidence type="ECO:0000313" key="2">
    <source>
        <dbReference type="WBParaSite" id="nRc.2.0.1.t38114-RA"/>
    </source>
</evidence>
<organism evidence="1 2">
    <name type="scientific">Romanomermis culicivorax</name>
    <name type="common">Nematode worm</name>
    <dbReference type="NCBI Taxonomy" id="13658"/>
    <lineage>
        <taxon>Eukaryota</taxon>
        <taxon>Metazoa</taxon>
        <taxon>Ecdysozoa</taxon>
        <taxon>Nematoda</taxon>
        <taxon>Enoplea</taxon>
        <taxon>Dorylaimia</taxon>
        <taxon>Mermithida</taxon>
        <taxon>Mermithoidea</taxon>
        <taxon>Mermithidae</taxon>
        <taxon>Romanomermis</taxon>
    </lineage>
</organism>
<proteinExistence type="predicted"/>
<accession>A0A915KJS6</accession>
<sequence length="61" mass="7228">MEILIRVAGRLLLCAFFDQSAFENSGQIVANLIKFFQRTIILLSRRRSTYRQKKNRILQKI</sequence>
<evidence type="ECO:0000313" key="1">
    <source>
        <dbReference type="Proteomes" id="UP000887565"/>
    </source>
</evidence>
<keyword evidence="1" id="KW-1185">Reference proteome</keyword>
<dbReference type="WBParaSite" id="nRc.2.0.1.t38114-RA">
    <property type="protein sequence ID" value="nRc.2.0.1.t38114-RA"/>
    <property type="gene ID" value="nRc.2.0.1.g38114"/>
</dbReference>
<name>A0A915KJS6_ROMCU</name>
<reference evidence="2" key="1">
    <citation type="submission" date="2022-11" db="UniProtKB">
        <authorList>
            <consortium name="WormBaseParasite"/>
        </authorList>
    </citation>
    <scope>IDENTIFICATION</scope>
</reference>
<dbReference type="AlphaFoldDB" id="A0A915KJS6"/>
<protein>
    <submittedName>
        <fullName evidence="2">Uncharacterized protein</fullName>
    </submittedName>
</protein>